<gene>
    <name evidence="6" type="primary">LOC117349078</name>
</gene>
<dbReference type="Gene3D" id="2.40.10.10">
    <property type="entry name" value="Trypsin-like serine proteases"/>
    <property type="match status" value="2"/>
</dbReference>
<dbReference type="InterPro" id="IPR001314">
    <property type="entry name" value="Peptidase_S1A"/>
</dbReference>
<dbReference type="GO" id="GO:0006508">
    <property type="term" value="P:proteolysis"/>
    <property type="evidence" value="ECO:0007669"/>
    <property type="project" value="UniProtKB-KW"/>
</dbReference>
<dbReference type="GO" id="GO:0005615">
    <property type="term" value="C:extracellular space"/>
    <property type="evidence" value="ECO:0007669"/>
    <property type="project" value="TreeGrafter"/>
</dbReference>
<dbReference type="PANTHER" id="PTHR24257:SF22">
    <property type="entry name" value="CHYMOTRYPSIN-LIKE ELASTASE FAMILY MEMBER 3B"/>
    <property type="match status" value="1"/>
</dbReference>
<dbReference type="GO" id="GO:0004252">
    <property type="term" value="F:serine-type endopeptidase activity"/>
    <property type="evidence" value="ECO:0007669"/>
    <property type="project" value="InterPro"/>
</dbReference>
<protein>
    <submittedName>
        <fullName evidence="6">Proproteinase E-like</fullName>
    </submittedName>
</protein>
<dbReference type="RefSeq" id="XP_033777920.1">
    <property type="nucleotide sequence ID" value="XM_033922029.1"/>
</dbReference>
<dbReference type="Pfam" id="PF00089">
    <property type="entry name" value="Trypsin"/>
    <property type="match status" value="1"/>
</dbReference>
<dbReference type="Proteomes" id="UP000515159">
    <property type="component" value="Chromosome 15"/>
</dbReference>
<feature type="signal peptide" evidence="3">
    <location>
        <begin position="1"/>
        <end position="17"/>
    </location>
</feature>
<dbReference type="InterPro" id="IPR009003">
    <property type="entry name" value="Peptidase_S1_PA"/>
</dbReference>
<dbReference type="InterPro" id="IPR050850">
    <property type="entry name" value="Peptidase_S1_Elastase_sf"/>
</dbReference>
<organism evidence="5 6">
    <name type="scientific">Geotrypetes seraphini</name>
    <name type="common">Gaboon caecilian</name>
    <name type="synonym">Caecilia seraphini</name>
    <dbReference type="NCBI Taxonomy" id="260995"/>
    <lineage>
        <taxon>Eukaryota</taxon>
        <taxon>Metazoa</taxon>
        <taxon>Chordata</taxon>
        <taxon>Craniata</taxon>
        <taxon>Vertebrata</taxon>
        <taxon>Euteleostomi</taxon>
        <taxon>Amphibia</taxon>
        <taxon>Gymnophiona</taxon>
        <taxon>Geotrypetes</taxon>
    </lineage>
</organism>
<dbReference type="InterPro" id="IPR043504">
    <property type="entry name" value="Peptidase_S1_PA_chymotrypsin"/>
</dbReference>
<dbReference type="PANTHER" id="PTHR24257">
    <property type="entry name" value="CHYMOTRYPSIN-LIKE ELASTASE FAMILY MEMBER"/>
    <property type="match status" value="1"/>
</dbReference>
<keyword evidence="3" id="KW-0732">Signal</keyword>
<keyword evidence="5" id="KW-1185">Reference proteome</keyword>
<proteinExistence type="predicted"/>
<dbReference type="GeneID" id="117349078"/>
<dbReference type="PROSITE" id="PS51257">
    <property type="entry name" value="PROKAR_LIPOPROTEIN"/>
    <property type="match status" value="1"/>
</dbReference>
<evidence type="ECO:0000256" key="3">
    <source>
        <dbReference type="SAM" id="SignalP"/>
    </source>
</evidence>
<dbReference type="AlphaFoldDB" id="A0A6P8PAH6"/>
<dbReference type="PRINTS" id="PR00722">
    <property type="entry name" value="CHYMOTRYPSIN"/>
</dbReference>
<name>A0A6P8PAH6_GEOSA</name>
<reference evidence="6" key="1">
    <citation type="submission" date="2025-08" db="UniProtKB">
        <authorList>
            <consortium name="RefSeq"/>
        </authorList>
    </citation>
    <scope>IDENTIFICATION</scope>
</reference>
<feature type="chain" id="PRO_5027789835" evidence="3">
    <location>
        <begin position="18"/>
        <end position="270"/>
    </location>
</feature>
<feature type="domain" description="Peptidase S1" evidence="4">
    <location>
        <begin position="29"/>
        <end position="268"/>
    </location>
</feature>
<dbReference type="FunCoup" id="A0A6P8PAH6">
    <property type="interactions" value="160"/>
</dbReference>
<dbReference type="OrthoDB" id="10061449at2759"/>
<evidence type="ECO:0000313" key="6">
    <source>
        <dbReference type="RefSeq" id="XP_033777920.1"/>
    </source>
</evidence>
<dbReference type="FunFam" id="2.40.10.10:FF:000004">
    <property type="entry name" value="Tryptase gamma 1"/>
    <property type="match status" value="1"/>
</dbReference>
<dbReference type="PROSITE" id="PS50240">
    <property type="entry name" value="TRYPSIN_DOM"/>
    <property type="match status" value="1"/>
</dbReference>
<evidence type="ECO:0000256" key="2">
    <source>
        <dbReference type="RuleBase" id="RU363034"/>
    </source>
</evidence>
<evidence type="ECO:0000256" key="1">
    <source>
        <dbReference type="ARBA" id="ARBA00023157"/>
    </source>
</evidence>
<keyword evidence="2" id="KW-0720">Serine protease</keyword>
<evidence type="ECO:0000313" key="5">
    <source>
        <dbReference type="Proteomes" id="UP000515159"/>
    </source>
</evidence>
<dbReference type="SUPFAM" id="SSF50494">
    <property type="entry name" value="Trypsin-like serine proteases"/>
    <property type="match status" value="1"/>
</dbReference>
<keyword evidence="1" id="KW-1015">Disulfide bond</keyword>
<dbReference type="FunFam" id="2.40.10.10:FF:000280">
    <property type="match status" value="1"/>
</dbReference>
<sequence length="270" mass="29257">MMMKLLITVLLASGAYGCGLPTYMPNSRVVNGEDANPYSWPWQVSLQYENNGAYHHTCGGSLIAPNWVLTAGHCISSSRKYQVVLGEYDRDTDEGTEQRIPINSGDLFLHPRWFPICAACGNDVALVKLSRAAELNDKVKLGCLAPAGEILPNDYPCYVSGWGRLATNGALPNILQQALLPVVDHAHCTQRDWWGSSIKETMVCAGGDIKSGCNGDSGGPLNCQDADGRWHVHGIASFVSSLGCNALKKPTVFTRVSAFNSWIEETIANN</sequence>
<accession>A0A6P8PAH6</accession>
<dbReference type="InParanoid" id="A0A6P8PAH6"/>
<keyword evidence="2" id="KW-0378">Hydrolase</keyword>
<dbReference type="InterPro" id="IPR001254">
    <property type="entry name" value="Trypsin_dom"/>
</dbReference>
<dbReference type="InterPro" id="IPR033116">
    <property type="entry name" value="TRYPSIN_SER"/>
</dbReference>
<dbReference type="PROSITE" id="PS00135">
    <property type="entry name" value="TRYPSIN_SER"/>
    <property type="match status" value="1"/>
</dbReference>
<dbReference type="CDD" id="cd00190">
    <property type="entry name" value="Tryp_SPc"/>
    <property type="match status" value="1"/>
</dbReference>
<dbReference type="KEGG" id="gsh:117349078"/>
<keyword evidence="2" id="KW-0645">Protease</keyword>
<evidence type="ECO:0000259" key="4">
    <source>
        <dbReference type="PROSITE" id="PS50240"/>
    </source>
</evidence>
<dbReference type="InterPro" id="IPR018114">
    <property type="entry name" value="TRYPSIN_HIS"/>
</dbReference>
<dbReference type="PROSITE" id="PS00134">
    <property type="entry name" value="TRYPSIN_HIS"/>
    <property type="match status" value="1"/>
</dbReference>
<dbReference type="SMART" id="SM00020">
    <property type="entry name" value="Tryp_SPc"/>
    <property type="match status" value="1"/>
</dbReference>